<dbReference type="HOGENOM" id="CLU_1416522_0_0_1"/>
<dbReference type="KEGG" id="dwi:6640244"/>
<dbReference type="Pfam" id="PF00059">
    <property type="entry name" value="Lectin_C"/>
    <property type="match status" value="1"/>
</dbReference>
<organism evidence="7">
    <name type="scientific">Drosophila willistoni</name>
    <name type="common">Fruit fly</name>
    <dbReference type="NCBI Taxonomy" id="7260"/>
    <lineage>
        <taxon>Eukaryota</taxon>
        <taxon>Metazoa</taxon>
        <taxon>Ecdysozoa</taxon>
        <taxon>Arthropoda</taxon>
        <taxon>Hexapoda</taxon>
        <taxon>Insecta</taxon>
        <taxon>Pterygota</taxon>
        <taxon>Neoptera</taxon>
        <taxon>Endopterygota</taxon>
        <taxon>Diptera</taxon>
        <taxon>Brachycera</taxon>
        <taxon>Muscomorpha</taxon>
        <taxon>Ephydroidea</taxon>
        <taxon>Drosophilidae</taxon>
        <taxon>Drosophila</taxon>
        <taxon>Sophophora</taxon>
    </lineage>
</organism>
<evidence type="ECO:0000259" key="5">
    <source>
        <dbReference type="PROSITE" id="PS50041"/>
    </source>
</evidence>
<dbReference type="PROSITE" id="PS50041">
    <property type="entry name" value="C_TYPE_LECTIN_2"/>
    <property type="match status" value="1"/>
</dbReference>
<keyword evidence="4" id="KW-0732">Signal</keyword>
<dbReference type="AlphaFoldDB" id="B4MQB1"/>
<dbReference type="CDD" id="cd00037">
    <property type="entry name" value="CLECT"/>
    <property type="match status" value="1"/>
</dbReference>
<dbReference type="PANTHER" id="PTHR46490">
    <property type="entry name" value="C-TYPE LECTIN DOMAIN FAMILY 12 MEMBER A-RELATED"/>
    <property type="match status" value="1"/>
</dbReference>
<dbReference type="OMA" id="TYLPWAT"/>
<feature type="chain" id="PRO_5002818376" evidence="4">
    <location>
        <begin position="18"/>
        <end position="190"/>
    </location>
</feature>
<dbReference type="InterPro" id="IPR001304">
    <property type="entry name" value="C-type_lectin-like"/>
</dbReference>
<proteinExistence type="predicted"/>
<dbReference type="PhylomeDB" id="B4MQB1"/>
<keyword evidence="3" id="KW-0325">Glycoprotein</keyword>
<dbReference type="eggNOG" id="KOG4297">
    <property type="taxonomic scope" value="Eukaryota"/>
</dbReference>
<dbReference type="PANTHER" id="PTHR46490:SF6">
    <property type="entry name" value="ASIALOGLYCOPROTEIN RECEPTOR 1-LIKE-RELATED"/>
    <property type="match status" value="1"/>
</dbReference>
<dbReference type="SUPFAM" id="SSF56436">
    <property type="entry name" value="C-type lectin-like"/>
    <property type="match status" value="1"/>
</dbReference>
<dbReference type="InterPro" id="IPR016186">
    <property type="entry name" value="C-type_lectin-like/link_sf"/>
</dbReference>
<evidence type="ECO:0000256" key="3">
    <source>
        <dbReference type="ARBA" id="ARBA00023180"/>
    </source>
</evidence>
<name>B4MQB1_DROWI</name>
<dbReference type="InterPro" id="IPR052309">
    <property type="entry name" value="C-type_Lectin_Domain_Fam1"/>
</dbReference>
<dbReference type="Proteomes" id="UP000007798">
    <property type="component" value="Unassembled WGS sequence"/>
</dbReference>
<dbReference type="SMART" id="SM00034">
    <property type="entry name" value="CLECT"/>
    <property type="match status" value="1"/>
</dbReference>
<dbReference type="InParanoid" id="B4MQB1"/>
<feature type="domain" description="C-type lectin" evidence="5">
    <location>
        <begin position="38"/>
        <end position="166"/>
    </location>
</feature>
<sequence>MLWSKVISFALVSLALAHLQTALQEESFSACPANFTQVGEKCLMVDSMWKTWYEADRNCRSLSAGLVSVENSVQLKLIQDWLPIAAQYTLEFWTSGNSLGSPGKYFWQNTGSSATYLPWATDQPKTDAGDCLTLYANYSMATGEFVIDVHRLRVNNCTLWAKSICEIEPKAYKTLVCLNSSAFYEAQIPV</sequence>
<dbReference type="InterPro" id="IPR016187">
    <property type="entry name" value="CTDL_fold"/>
</dbReference>
<dbReference type="GO" id="GO:0030246">
    <property type="term" value="F:carbohydrate binding"/>
    <property type="evidence" value="ECO:0007669"/>
    <property type="project" value="UniProtKB-KW"/>
</dbReference>
<evidence type="ECO:0000256" key="1">
    <source>
        <dbReference type="ARBA" id="ARBA00022734"/>
    </source>
</evidence>
<keyword evidence="7" id="KW-1185">Reference proteome</keyword>
<keyword evidence="1" id="KW-0430">Lectin</keyword>
<protein>
    <submittedName>
        <fullName evidence="6">GK19392</fullName>
    </submittedName>
</protein>
<evidence type="ECO:0000313" key="7">
    <source>
        <dbReference type="Proteomes" id="UP000007798"/>
    </source>
</evidence>
<evidence type="ECO:0000313" key="6">
    <source>
        <dbReference type="EMBL" id="EDW74300.1"/>
    </source>
</evidence>
<dbReference type="Gene3D" id="3.10.100.10">
    <property type="entry name" value="Mannose-Binding Protein A, subunit A"/>
    <property type="match status" value="1"/>
</dbReference>
<accession>B4MQB1</accession>
<reference evidence="6 7" key="1">
    <citation type="journal article" date="2007" name="Nature">
        <title>Evolution of genes and genomes on the Drosophila phylogeny.</title>
        <authorList>
            <consortium name="Drosophila 12 Genomes Consortium"/>
            <person name="Clark A.G."/>
            <person name="Eisen M.B."/>
            <person name="Smith D.R."/>
            <person name="Bergman C.M."/>
            <person name="Oliver B."/>
            <person name="Markow T.A."/>
            <person name="Kaufman T.C."/>
            <person name="Kellis M."/>
            <person name="Gelbart W."/>
            <person name="Iyer V.N."/>
            <person name="Pollard D.A."/>
            <person name="Sackton T.B."/>
            <person name="Larracuente A.M."/>
            <person name="Singh N.D."/>
            <person name="Abad J.P."/>
            <person name="Abt D.N."/>
            <person name="Adryan B."/>
            <person name="Aguade M."/>
            <person name="Akashi H."/>
            <person name="Anderson W.W."/>
            <person name="Aquadro C.F."/>
            <person name="Ardell D.H."/>
            <person name="Arguello R."/>
            <person name="Artieri C.G."/>
            <person name="Barbash D.A."/>
            <person name="Barker D."/>
            <person name="Barsanti P."/>
            <person name="Batterham P."/>
            <person name="Batzoglou S."/>
            <person name="Begun D."/>
            <person name="Bhutkar A."/>
            <person name="Blanco E."/>
            <person name="Bosak S.A."/>
            <person name="Bradley R.K."/>
            <person name="Brand A.D."/>
            <person name="Brent M.R."/>
            <person name="Brooks A.N."/>
            <person name="Brown R.H."/>
            <person name="Butlin R.K."/>
            <person name="Caggese C."/>
            <person name="Calvi B.R."/>
            <person name="Bernardo de Carvalho A."/>
            <person name="Caspi A."/>
            <person name="Castrezana S."/>
            <person name="Celniker S.E."/>
            <person name="Chang J.L."/>
            <person name="Chapple C."/>
            <person name="Chatterji S."/>
            <person name="Chinwalla A."/>
            <person name="Civetta A."/>
            <person name="Clifton S.W."/>
            <person name="Comeron J.M."/>
            <person name="Costello J.C."/>
            <person name="Coyne J.A."/>
            <person name="Daub J."/>
            <person name="David R.G."/>
            <person name="Delcher A.L."/>
            <person name="Delehaunty K."/>
            <person name="Do C.B."/>
            <person name="Ebling H."/>
            <person name="Edwards K."/>
            <person name="Eickbush T."/>
            <person name="Evans J.D."/>
            <person name="Filipski A."/>
            <person name="Findeiss S."/>
            <person name="Freyhult E."/>
            <person name="Fulton L."/>
            <person name="Fulton R."/>
            <person name="Garcia A.C."/>
            <person name="Gardiner A."/>
            <person name="Garfield D.A."/>
            <person name="Garvin B.E."/>
            <person name="Gibson G."/>
            <person name="Gilbert D."/>
            <person name="Gnerre S."/>
            <person name="Godfrey J."/>
            <person name="Good R."/>
            <person name="Gotea V."/>
            <person name="Gravely B."/>
            <person name="Greenberg A.J."/>
            <person name="Griffiths-Jones S."/>
            <person name="Gross S."/>
            <person name="Guigo R."/>
            <person name="Gustafson E.A."/>
            <person name="Haerty W."/>
            <person name="Hahn M.W."/>
            <person name="Halligan D.L."/>
            <person name="Halpern A.L."/>
            <person name="Halter G.M."/>
            <person name="Han M.V."/>
            <person name="Heger A."/>
            <person name="Hillier L."/>
            <person name="Hinrichs A.S."/>
            <person name="Holmes I."/>
            <person name="Hoskins R.A."/>
            <person name="Hubisz M.J."/>
            <person name="Hultmark D."/>
            <person name="Huntley M.A."/>
            <person name="Jaffe D.B."/>
            <person name="Jagadeeshan S."/>
            <person name="Jeck W.R."/>
            <person name="Johnson J."/>
            <person name="Jones C.D."/>
            <person name="Jordan W.C."/>
            <person name="Karpen G.H."/>
            <person name="Kataoka E."/>
            <person name="Keightley P.D."/>
            <person name="Kheradpour P."/>
            <person name="Kirkness E.F."/>
            <person name="Koerich L.B."/>
            <person name="Kristiansen K."/>
            <person name="Kudrna D."/>
            <person name="Kulathinal R.J."/>
            <person name="Kumar S."/>
            <person name="Kwok R."/>
            <person name="Lander E."/>
            <person name="Langley C.H."/>
            <person name="Lapoint R."/>
            <person name="Lazzaro B.P."/>
            <person name="Lee S.J."/>
            <person name="Levesque L."/>
            <person name="Li R."/>
            <person name="Lin C.F."/>
            <person name="Lin M.F."/>
            <person name="Lindblad-Toh K."/>
            <person name="Llopart A."/>
            <person name="Long M."/>
            <person name="Low L."/>
            <person name="Lozovsky E."/>
            <person name="Lu J."/>
            <person name="Luo M."/>
            <person name="Machado C.A."/>
            <person name="Makalowski W."/>
            <person name="Marzo M."/>
            <person name="Matsuda M."/>
            <person name="Matzkin L."/>
            <person name="McAllister B."/>
            <person name="McBride C.S."/>
            <person name="McKernan B."/>
            <person name="McKernan K."/>
            <person name="Mendez-Lago M."/>
            <person name="Minx P."/>
            <person name="Mollenhauer M.U."/>
            <person name="Montooth K."/>
            <person name="Mount S.M."/>
            <person name="Mu X."/>
            <person name="Myers E."/>
            <person name="Negre B."/>
            <person name="Newfeld S."/>
            <person name="Nielsen R."/>
            <person name="Noor M.A."/>
            <person name="O'Grady P."/>
            <person name="Pachter L."/>
            <person name="Papaceit M."/>
            <person name="Parisi M.J."/>
            <person name="Parisi M."/>
            <person name="Parts L."/>
            <person name="Pedersen J.S."/>
            <person name="Pesole G."/>
            <person name="Phillippy A.M."/>
            <person name="Ponting C.P."/>
            <person name="Pop M."/>
            <person name="Porcelli D."/>
            <person name="Powell J.R."/>
            <person name="Prohaska S."/>
            <person name="Pruitt K."/>
            <person name="Puig M."/>
            <person name="Quesneville H."/>
            <person name="Ram K.R."/>
            <person name="Rand D."/>
            <person name="Rasmussen M.D."/>
            <person name="Reed L.K."/>
            <person name="Reenan R."/>
            <person name="Reily A."/>
            <person name="Remington K.A."/>
            <person name="Rieger T.T."/>
            <person name="Ritchie M.G."/>
            <person name="Robin C."/>
            <person name="Rogers Y.H."/>
            <person name="Rohde C."/>
            <person name="Rozas J."/>
            <person name="Rubenfield M.J."/>
            <person name="Ruiz A."/>
            <person name="Russo S."/>
            <person name="Salzberg S.L."/>
            <person name="Sanchez-Gracia A."/>
            <person name="Saranga D.J."/>
            <person name="Sato H."/>
            <person name="Schaeffer S.W."/>
            <person name="Schatz M.C."/>
            <person name="Schlenke T."/>
            <person name="Schwartz R."/>
            <person name="Segarra C."/>
            <person name="Singh R.S."/>
            <person name="Sirot L."/>
            <person name="Sirota M."/>
            <person name="Sisneros N.B."/>
            <person name="Smith C.D."/>
            <person name="Smith T.F."/>
            <person name="Spieth J."/>
            <person name="Stage D.E."/>
            <person name="Stark A."/>
            <person name="Stephan W."/>
            <person name="Strausberg R.L."/>
            <person name="Strempel S."/>
            <person name="Sturgill D."/>
            <person name="Sutton G."/>
            <person name="Sutton G.G."/>
            <person name="Tao W."/>
            <person name="Teichmann S."/>
            <person name="Tobari Y.N."/>
            <person name="Tomimura Y."/>
            <person name="Tsolas J.M."/>
            <person name="Valente V.L."/>
            <person name="Venter E."/>
            <person name="Venter J.C."/>
            <person name="Vicario S."/>
            <person name="Vieira F.G."/>
            <person name="Vilella A.J."/>
            <person name="Villasante A."/>
            <person name="Walenz B."/>
            <person name="Wang J."/>
            <person name="Wasserman M."/>
            <person name="Watts T."/>
            <person name="Wilson D."/>
            <person name="Wilson R.K."/>
            <person name="Wing R.A."/>
            <person name="Wolfner M.F."/>
            <person name="Wong A."/>
            <person name="Wong G.K."/>
            <person name="Wu C.I."/>
            <person name="Wu G."/>
            <person name="Yamamoto D."/>
            <person name="Yang H.P."/>
            <person name="Yang S.P."/>
            <person name="Yorke J.A."/>
            <person name="Yoshida K."/>
            <person name="Zdobnov E."/>
            <person name="Zhang P."/>
            <person name="Zhang Y."/>
            <person name="Zimin A.V."/>
            <person name="Baldwin J."/>
            <person name="Abdouelleil A."/>
            <person name="Abdulkadir J."/>
            <person name="Abebe A."/>
            <person name="Abera B."/>
            <person name="Abreu J."/>
            <person name="Acer S.C."/>
            <person name="Aftuck L."/>
            <person name="Alexander A."/>
            <person name="An P."/>
            <person name="Anderson E."/>
            <person name="Anderson S."/>
            <person name="Arachi H."/>
            <person name="Azer M."/>
            <person name="Bachantsang P."/>
            <person name="Barry A."/>
            <person name="Bayul T."/>
            <person name="Berlin A."/>
            <person name="Bessette D."/>
            <person name="Bloom T."/>
            <person name="Blye J."/>
            <person name="Boguslavskiy L."/>
            <person name="Bonnet C."/>
            <person name="Boukhgalter B."/>
            <person name="Bourzgui I."/>
            <person name="Brown A."/>
            <person name="Cahill P."/>
            <person name="Channer S."/>
            <person name="Cheshatsang Y."/>
            <person name="Chuda L."/>
            <person name="Citroen M."/>
            <person name="Collymore A."/>
            <person name="Cooke P."/>
            <person name="Costello M."/>
            <person name="D'Aco K."/>
            <person name="Daza R."/>
            <person name="De Haan G."/>
            <person name="DeGray S."/>
            <person name="DeMaso C."/>
            <person name="Dhargay N."/>
            <person name="Dooley K."/>
            <person name="Dooley E."/>
            <person name="Doricent M."/>
            <person name="Dorje P."/>
            <person name="Dorjee K."/>
            <person name="Dupes A."/>
            <person name="Elong R."/>
            <person name="Falk J."/>
            <person name="Farina A."/>
            <person name="Faro S."/>
            <person name="Ferguson D."/>
            <person name="Fisher S."/>
            <person name="Foley C.D."/>
            <person name="Franke A."/>
            <person name="Friedrich D."/>
            <person name="Gadbois L."/>
            <person name="Gearin G."/>
            <person name="Gearin C.R."/>
            <person name="Giannoukos G."/>
            <person name="Goode T."/>
            <person name="Graham J."/>
            <person name="Grandbois E."/>
            <person name="Grewal S."/>
            <person name="Gyaltsen K."/>
            <person name="Hafez N."/>
            <person name="Hagos B."/>
            <person name="Hall J."/>
            <person name="Henson C."/>
            <person name="Hollinger A."/>
            <person name="Honan T."/>
            <person name="Huard M.D."/>
            <person name="Hughes L."/>
            <person name="Hurhula B."/>
            <person name="Husby M.E."/>
            <person name="Kamat A."/>
            <person name="Kanga B."/>
            <person name="Kashin S."/>
            <person name="Khazanovich D."/>
            <person name="Kisner P."/>
            <person name="Lance K."/>
            <person name="Lara M."/>
            <person name="Lee W."/>
            <person name="Lennon N."/>
            <person name="Letendre F."/>
            <person name="LeVine R."/>
            <person name="Lipovsky A."/>
            <person name="Liu X."/>
            <person name="Liu J."/>
            <person name="Liu S."/>
            <person name="Lokyitsang T."/>
            <person name="Lokyitsang Y."/>
            <person name="Lubonja R."/>
            <person name="Lui A."/>
            <person name="MacDonald P."/>
            <person name="Magnisalis V."/>
            <person name="Maru K."/>
            <person name="Matthews C."/>
            <person name="McCusker W."/>
            <person name="McDonough S."/>
            <person name="Mehta T."/>
            <person name="Meldrim J."/>
            <person name="Meneus L."/>
            <person name="Mihai O."/>
            <person name="Mihalev A."/>
            <person name="Mihova T."/>
            <person name="Mittelman R."/>
            <person name="Mlenga V."/>
            <person name="Montmayeur A."/>
            <person name="Mulrain L."/>
            <person name="Navidi A."/>
            <person name="Naylor J."/>
            <person name="Negash T."/>
            <person name="Nguyen T."/>
            <person name="Nguyen N."/>
            <person name="Nicol R."/>
            <person name="Norbu C."/>
            <person name="Norbu N."/>
            <person name="Novod N."/>
            <person name="O'Neill B."/>
            <person name="Osman S."/>
            <person name="Markiewicz E."/>
            <person name="Oyono O.L."/>
            <person name="Patti C."/>
            <person name="Phunkhang P."/>
            <person name="Pierre F."/>
            <person name="Priest M."/>
            <person name="Raghuraman S."/>
            <person name="Rege F."/>
            <person name="Reyes R."/>
            <person name="Rise C."/>
            <person name="Rogov P."/>
            <person name="Ross K."/>
            <person name="Ryan E."/>
            <person name="Settipalli S."/>
            <person name="Shea T."/>
            <person name="Sherpa N."/>
            <person name="Shi L."/>
            <person name="Shih D."/>
            <person name="Sparrow T."/>
            <person name="Spaulding J."/>
            <person name="Stalker J."/>
            <person name="Stange-Thomann N."/>
            <person name="Stavropoulos S."/>
            <person name="Stone C."/>
            <person name="Strader C."/>
            <person name="Tesfaye S."/>
            <person name="Thomson T."/>
            <person name="Thoulutsang Y."/>
            <person name="Thoulutsang D."/>
            <person name="Topham K."/>
            <person name="Topping I."/>
            <person name="Tsamla T."/>
            <person name="Vassiliev H."/>
            <person name="Vo A."/>
            <person name="Wangchuk T."/>
            <person name="Wangdi T."/>
            <person name="Weiand M."/>
            <person name="Wilkinson J."/>
            <person name="Wilson A."/>
            <person name="Yadav S."/>
            <person name="Young G."/>
            <person name="Yu Q."/>
            <person name="Zembek L."/>
            <person name="Zhong D."/>
            <person name="Zimmer A."/>
            <person name="Zwirko Z."/>
            <person name="Jaffe D.B."/>
            <person name="Alvarez P."/>
            <person name="Brockman W."/>
            <person name="Butler J."/>
            <person name="Chin C."/>
            <person name="Gnerre S."/>
            <person name="Grabherr M."/>
            <person name="Kleber M."/>
            <person name="Mauceli E."/>
            <person name="MacCallum I."/>
        </authorList>
    </citation>
    <scope>NUCLEOTIDE SEQUENCE [LARGE SCALE GENOMIC DNA]</scope>
    <source>
        <strain evidence="7">Tucson 14030-0811.24</strain>
    </source>
</reference>
<keyword evidence="2" id="KW-1015">Disulfide bond</keyword>
<dbReference type="OrthoDB" id="441660at2759"/>
<evidence type="ECO:0000256" key="2">
    <source>
        <dbReference type="ARBA" id="ARBA00023157"/>
    </source>
</evidence>
<evidence type="ECO:0000256" key="4">
    <source>
        <dbReference type="SAM" id="SignalP"/>
    </source>
</evidence>
<feature type="signal peptide" evidence="4">
    <location>
        <begin position="1"/>
        <end position="17"/>
    </location>
</feature>
<dbReference type="EMBL" id="CH963849">
    <property type="protein sequence ID" value="EDW74300.1"/>
    <property type="molecule type" value="Genomic_DNA"/>
</dbReference>
<gene>
    <name evidence="6" type="primary">Dwil\GK19392</name>
    <name evidence="6" type="ORF">Dwil_GK19392</name>
</gene>